<dbReference type="GeneID" id="39735185"/>
<feature type="transmembrane region" description="Helical" evidence="2">
    <location>
        <begin position="6"/>
        <end position="23"/>
    </location>
</feature>
<feature type="transmembrane region" description="Helical" evidence="2">
    <location>
        <begin position="542"/>
        <end position="565"/>
    </location>
</feature>
<dbReference type="OrthoDB" id="10507478at2759"/>
<accession>A0A1J1H2K7</accession>
<feature type="coiled-coil region" evidence="1">
    <location>
        <begin position="388"/>
        <end position="419"/>
    </location>
</feature>
<proteinExistence type="predicted"/>
<feature type="transmembrane region" description="Helical" evidence="2">
    <location>
        <begin position="515"/>
        <end position="536"/>
    </location>
</feature>
<evidence type="ECO:0000256" key="1">
    <source>
        <dbReference type="SAM" id="Coils"/>
    </source>
</evidence>
<feature type="transmembrane region" description="Helical" evidence="2">
    <location>
        <begin position="43"/>
        <end position="66"/>
    </location>
</feature>
<protein>
    <submittedName>
        <fullName evidence="3">Uncharacterized protein</fullName>
    </submittedName>
</protein>
<keyword evidence="2" id="KW-0472">Membrane</keyword>
<feature type="transmembrane region" description="Helical" evidence="2">
    <location>
        <begin position="636"/>
        <end position="660"/>
    </location>
</feature>
<feature type="transmembrane region" description="Helical" evidence="2">
    <location>
        <begin position="470"/>
        <end position="503"/>
    </location>
</feature>
<name>A0A1J1H2K7_PLARL</name>
<dbReference type="AlphaFoldDB" id="A0A1J1H2K7"/>
<sequence length="758" mass="91313">MLFLIVIYIFFCLLIWHQLRITYRYKKKCINDIESINSRFFLFLFLILSNFFRLIFFLYIYFFYYYDYVLIIDLDKPTFDNFKITDFYSRIDLNNNDIVNNSFINNIHKNNSLLKFLKKENDINIEKVEKEKLNLLSDVGKEKKEIFNLVLNEKQKMNNSDKSYKKNNNYNLLRKIPNIQINDFNQALDENEIDQMVGIYINDMYNKNVFKEKPNLGNEYVLFKNKDINKDETKKEKLYIKNISTDTSKKKENNLNETSYNQPLENESFQYNNSFVENKNMKNSFLKYPNSRKMGKLTINTFKVSGEKKNDKIINSESSTLNDLKTNEDNATNEALNKKYYIMNINKNENYPEKNKVEDFSEYVHSTEKSDIYVNDNITKENNNKILNNEENNDIKKLKNKVSDNIKELKEENTNKNITSAYSINLTEENENNKSKYENHILTNTKKKNRAYPDKNELLIRIYKSNEKNLLLWIYLFLNFLPSLFYVSAYSIILSLIIKVYYIFVLKSSTVFKQALFYGNVLLYFLFISITCFTFVTSIYLYKAYVLILLTIYYIILAILLCYFGNKLLIHLNLRNKYYGIKEIDTYIIPLRHKKDNLKKSRKYKLKTTNSIKNYFYKIRDKLFNRRIHTNTRKDLKLNIFILVSFISFILVLNGFFNVYMAYRIIRTYMNYNYIKKIHIYLYIYLISEFIPNICIFLTYWTKKIDNKSYFSNNNVNLLCHLNNTINKNITVYEKNYNKNIKHLYNDNNNTDVYEEFY</sequence>
<evidence type="ECO:0000256" key="2">
    <source>
        <dbReference type="SAM" id="Phobius"/>
    </source>
</evidence>
<dbReference type="RefSeq" id="XP_028532092.1">
    <property type="nucleotide sequence ID" value="XM_028675510.1"/>
</dbReference>
<dbReference type="KEGG" id="prel:PRELSG_0605900"/>
<keyword evidence="2" id="KW-0812">Transmembrane</keyword>
<dbReference type="Proteomes" id="UP000220158">
    <property type="component" value="Chromosome 6"/>
</dbReference>
<feature type="transmembrane region" description="Helical" evidence="2">
    <location>
        <begin position="680"/>
        <end position="701"/>
    </location>
</feature>
<keyword evidence="4" id="KW-1185">Reference proteome</keyword>
<evidence type="ECO:0000313" key="3">
    <source>
        <dbReference type="EMBL" id="CRG99084.1"/>
    </source>
</evidence>
<dbReference type="VEuPathDB" id="PlasmoDB:PRELSG_0605900"/>
<evidence type="ECO:0000313" key="4">
    <source>
        <dbReference type="Proteomes" id="UP000220158"/>
    </source>
</evidence>
<organism evidence="3 4">
    <name type="scientific">Plasmodium relictum</name>
    <dbReference type="NCBI Taxonomy" id="85471"/>
    <lineage>
        <taxon>Eukaryota</taxon>
        <taxon>Sar</taxon>
        <taxon>Alveolata</taxon>
        <taxon>Apicomplexa</taxon>
        <taxon>Aconoidasida</taxon>
        <taxon>Haemosporida</taxon>
        <taxon>Plasmodiidae</taxon>
        <taxon>Plasmodium</taxon>
        <taxon>Plasmodium (Haemamoeba)</taxon>
    </lineage>
</organism>
<dbReference type="EMBL" id="LN835301">
    <property type="protein sequence ID" value="CRG99084.1"/>
    <property type="molecule type" value="Genomic_DNA"/>
</dbReference>
<keyword evidence="1" id="KW-0175">Coiled coil</keyword>
<reference evidence="3 4" key="1">
    <citation type="submission" date="2015-04" db="EMBL/GenBank/DDBJ databases">
        <authorList>
            <consortium name="Pathogen Informatics"/>
        </authorList>
    </citation>
    <scope>NUCLEOTIDE SEQUENCE [LARGE SCALE GENOMIC DNA]</scope>
    <source>
        <strain evidence="3 4">SGS1</strain>
    </source>
</reference>
<gene>
    <name evidence="3" type="ORF">PRELSG_0605900</name>
</gene>
<keyword evidence="2" id="KW-1133">Transmembrane helix</keyword>